<name>A0A2P2NFN5_RHIMU</name>
<reference evidence="1" key="1">
    <citation type="submission" date="2018-02" db="EMBL/GenBank/DDBJ databases">
        <title>Rhizophora mucronata_Transcriptome.</title>
        <authorList>
            <person name="Meera S.P."/>
            <person name="Sreeshan A."/>
            <person name="Augustine A."/>
        </authorList>
    </citation>
    <scope>NUCLEOTIDE SEQUENCE</scope>
    <source>
        <tissue evidence="1">Leaf</tissue>
    </source>
</reference>
<sequence>MNLRPAPKHLVVATPTGYIIANSIEFI</sequence>
<organism evidence="1">
    <name type="scientific">Rhizophora mucronata</name>
    <name type="common">Asiatic mangrove</name>
    <dbReference type="NCBI Taxonomy" id="61149"/>
    <lineage>
        <taxon>Eukaryota</taxon>
        <taxon>Viridiplantae</taxon>
        <taxon>Streptophyta</taxon>
        <taxon>Embryophyta</taxon>
        <taxon>Tracheophyta</taxon>
        <taxon>Spermatophyta</taxon>
        <taxon>Magnoliopsida</taxon>
        <taxon>eudicotyledons</taxon>
        <taxon>Gunneridae</taxon>
        <taxon>Pentapetalae</taxon>
        <taxon>rosids</taxon>
        <taxon>fabids</taxon>
        <taxon>Malpighiales</taxon>
        <taxon>Rhizophoraceae</taxon>
        <taxon>Rhizophora</taxon>
    </lineage>
</organism>
<proteinExistence type="predicted"/>
<accession>A0A2P2NFN5</accession>
<dbReference type="AlphaFoldDB" id="A0A2P2NFN5"/>
<protein>
    <submittedName>
        <fullName evidence="1">Uncharacterized protein</fullName>
    </submittedName>
</protein>
<dbReference type="EMBL" id="GGEC01060811">
    <property type="protein sequence ID" value="MBX41295.1"/>
    <property type="molecule type" value="Transcribed_RNA"/>
</dbReference>
<evidence type="ECO:0000313" key="1">
    <source>
        <dbReference type="EMBL" id="MBX41295.1"/>
    </source>
</evidence>